<dbReference type="InterPro" id="IPR002545">
    <property type="entry name" value="CheW-lke_dom"/>
</dbReference>
<keyword evidence="3" id="KW-1185">Reference proteome</keyword>
<dbReference type="EMBL" id="JAMSKV010000007">
    <property type="protein sequence ID" value="MCQ8278720.1"/>
    <property type="molecule type" value="Genomic_DNA"/>
</dbReference>
<comment type="caution">
    <text evidence="2">The sequence shown here is derived from an EMBL/GenBank/DDBJ whole genome shotgun (WGS) entry which is preliminary data.</text>
</comment>
<gene>
    <name evidence="2" type="ORF">NFI95_09670</name>
</gene>
<accession>A0ABT1W781</accession>
<dbReference type="Proteomes" id="UP001524587">
    <property type="component" value="Unassembled WGS sequence"/>
</dbReference>
<dbReference type="SUPFAM" id="SSF50341">
    <property type="entry name" value="CheW-like"/>
    <property type="match status" value="1"/>
</dbReference>
<dbReference type="Gene3D" id="2.40.50.180">
    <property type="entry name" value="CheA-289, Domain 4"/>
    <property type="match status" value="1"/>
</dbReference>
<dbReference type="InterPro" id="IPR036061">
    <property type="entry name" value="CheW-like_dom_sf"/>
</dbReference>
<dbReference type="Pfam" id="PF01584">
    <property type="entry name" value="CheW"/>
    <property type="match status" value="1"/>
</dbReference>
<dbReference type="RefSeq" id="WP_422864198.1">
    <property type="nucleotide sequence ID" value="NZ_JAMSKV010000007.1"/>
</dbReference>
<evidence type="ECO:0000259" key="1">
    <source>
        <dbReference type="PROSITE" id="PS50851"/>
    </source>
</evidence>
<dbReference type="PROSITE" id="PS50851">
    <property type="entry name" value="CHEW"/>
    <property type="match status" value="1"/>
</dbReference>
<dbReference type="SMART" id="SM00260">
    <property type="entry name" value="CheW"/>
    <property type="match status" value="1"/>
</dbReference>
<feature type="domain" description="CheW-like" evidence="1">
    <location>
        <begin position="1"/>
        <end position="134"/>
    </location>
</feature>
<reference evidence="2 3" key="1">
    <citation type="submission" date="2022-06" db="EMBL/GenBank/DDBJ databases">
        <title>Endosaccharibacter gen. nov., sp. nov., endophytic bacteria isolated from sugarcane.</title>
        <authorList>
            <person name="Pitiwittayakul N."/>
            <person name="Yukphan P."/>
            <person name="Charoenyingcharoen P."/>
            <person name="Tanasupawat S."/>
        </authorList>
    </citation>
    <scope>NUCLEOTIDE SEQUENCE [LARGE SCALE GENOMIC DNA]</scope>
    <source>
        <strain evidence="2 3">KSS8</strain>
    </source>
</reference>
<sequence>MIFGLAGRRMALPAALVREALPVPRLDRRPGTPPALAGFFSLGGVTVPVLDLAVLLGLRDFGEAPELDPLYRPILRLDSLSLLVDRLEQVRVPEGADAEAGEDPWQNRCVARHLRADGPVSLLDPDRLLLEEERARLDLLTADAERRTRLWGADGGDVVD</sequence>
<protein>
    <submittedName>
        <fullName evidence="2">Chemotaxis protein CheW</fullName>
    </submittedName>
</protein>
<evidence type="ECO:0000313" key="2">
    <source>
        <dbReference type="EMBL" id="MCQ8278720.1"/>
    </source>
</evidence>
<name>A0ABT1W781_9PROT</name>
<organism evidence="2 3">
    <name type="scientific">Endosaccharibacter trunci</name>
    <dbReference type="NCBI Taxonomy" id="2812733"/>
    <lineage>
        <taxon>Bacteria</taxon>
        <taxon>Pseudomonadati</taxon>
        <taxon>Pseudomonadota</taxon>
        <taxon>Alphaproteobacteria</taxon>
        <taxon>Acetobacterales</taxon>
        <taxon>Acetobacteraceae</taxon>
        <taxon>Endosaccharibacter</taxon>
    </lineage>
</organism>
<proteinExistence type="predicted"/>
<evidence type="ECO:0000313" key="3">
    <source>
        <dbReference type="Proteomes" id="UP001524587"/>
    </source>
</evidence>